<evidence type="ECO:0000313" key="3">
    <source>
        <dbReference type="EMBL" id="KAA1128040.1"/>
    </source>
</evidence>
<organism evidence="2 4">
    <name type="scientific">Puccinia graminis f. sp. tritici</name>
    <dbReference type="NCBI Taxonomy" id="56615"/>
    <lineage>
        <taxon>Eukaryota</taxon>
        <taxon>Fungi</taxon>
        <taxon>Dikarya</taxon>
        <taxon>Basidiomycota</taxon>
        <taxon>Pucciniomycotina</taxon>
        <taxon>Pucciniomycetes</taxon>
        <taxon>Pucciniales</taxon>
        <taxon>Pucciniaceae</taxon>
        <taxon>Puccinia</taxon>
    </lineage>
</organism>
<proteinExistence type="predicted"/>
<keyword evidence="1" id="KW-1133">Transmembrane helix</keyword>
<dbReference type="EMBL" id="VSWC01000106">
    <property type="protein sequence ID" value="KAA1085299.1"/>
    <property type="molecule type" value="Genomic_DNA"/>
</dbReference>
<evidence type="ECO:0000256" key="1">
    <source>
        <dbReference type="SAM" id="Phobius"/>
    </source>
</evidence>
<dbReference type="Proteomes" id="UP000324748">
    <property type="component" value="Unassembled WGS sequence"/>
</dbReference>
<dbReference type="EMBL" id="VDEP01000145">
    <property type="protein sequence ID" value="KAA1128040.1"/>
    <property type="molecule type" value="Genomic_DNA"/>
</dbReference>
<evidence type="ECO:0000313" key="4">
    <source>
        <dbReference type="Proteomes" id="UP000324748"/>
    </source>
</evidence>
<keyword evidence="1" id="KW-0812">Transmembrane</keyword>
<sequence length="546" mass="63476">MITSRRGQPVIFSHLYCTLVVYGALLILTITTPTKVSSAKLSKGTFIRSKPGGNGCTFEEASSQGEQTIGSNMIKENRLDLIKPANHNAIQSQVFRKNNYPLRISRPIGYITLSEYCTLSLHDGKTTPVKMNAFLDYLLEENWKTSADCWKEEFQKTKIDSRELASLQLNWLKENVKENPHAKELNAGKTVDDLLGKTSRTIPVVSIQRYGKYMKDIMEVDQSTMNEFIDSYVKKKWKEIFQDTKIFKLSDIIHIHIEWAKLNDEKSLYVLMSKNPGQELEAVSKIMERNLKNLELYHLIKSVLENNKKLDCSTEEIGFFILNQGGNAAEDPTSAPWNFEKVKRMFEEWKDYKAKKKIESSQRMILRKQFNILLPRVFGINTDLVQTLNREIGDHGQIWFQKHPRGPNFYFLPNLISTHLDWLQNNDQTPPSISENVKLGVSLQHIAEELEPHFHKMNLDEFVLLVPFETEVKKKMFRKYASKHGGKIKKGHWDLENFKKLHEDWINSQKPKLNLWKRFTQALCNFLKISRNFSKEITSDKSQRLN</sequence>
<reference evidence="4 5" key="1">
    <citation type="submission" date="2019-05" db="EMBL/GenBank/DDBJ databases">
        <title>Emergence of the Ug99 lineage of the wheat stem rust pathogen through somatic hybridization.</title>
        <authorList>
            <person name="Li F."/>
            <person name="Upadhyaya N.M."/>
            <person name="Sperschneider J."/>
            <person name="Matny O."/>
            <person name="Nguyen-Phuc H."/>
            <person name="Mago R."/>
            <person name="Raley C."/>
            <person name="Miller M.E."/>
            <person name="Silverstein K.A.T."/>
            <person name="Henningsen E."/>
            <person name="Hirsch C.D."/>
            <person name="Visser B."/>
            <person name="Pretorius Z.A."/>
            <person name="Steffenson B.J."/>
            <person name="Schwessinger B."/>
            <person name="Dodds P.N."/>
            <person name="Figueroa M."/>
        </authorList>
    </citation>
    <scope>NUCLEOTIDE SEQUENCE [LARGE SCALE GENOMIC DNA]</scope>
    <source>
        <strain evidence="2">21-0</strain>
        <strain evidence="3 5">Ug99</strain>
    </source>
</reference>
<dbReference type="AlphaFoldDB" id="A0A5B0NC06"/>
<evidence type="ECO:0000313" key="2">
    <source>
        <dbReference type="EMBL" id="KAA1085299.1"/>
    </source>
</evidence>
<keyword evidence="4" id="KW-1185">Reference proteome</keyword>
<protein>
    <submittedName>
        <fullName evidence="2">Uncharacterized protein</fullName>
    </submittedName>
</protein>
<comment type="caution">
    <text evidence="2">The sequence shown here is derived from an EMBL/GenBank/DDBJ whole genome shotgun (WGS) entry which is preliminary data.</text>
</comment>
<keyword evidence="1" id="KW-0472">Membrane</keyword>
<accession>A0A5B0NC06</accession>
<dbReference type="Proteomes" id="UP000325313">
    <property type="component" value="Unassembled WGS sequence"/>
</dbReference>
<evidence type="ECO:0000313" key="5">
    <source>
        <dbReference type="Proteomes" id="UP000325313"/>
    </source>
</evidence>
<feature type="transmembrane region" description="Helical" evidence="1">
    <location>
        <begin position="12"/>
        <end position="30"/>
    </location>
</feature>
<name>A0A5B0NC06_PUCGR</name>
<gene>
    <name evidence="2" type="ORF">PGT21_002405</name>
    <name evidence="3" type="ORF">PGTUg99_015177</name>
</gene>